<dbReference type="EMBL" id="DSBW01000056">
    <property type="protein sequence ID" value="HED30548.1"/>
    <property type="molecule type" value="Genomic_DNA"/>
</dbReference>
<dbReference type="GO" id="GO:0016853">
    <property type="term" value="F:isomerase activity"/>
    <property type="evidence" value="ECO:0007669"/>
    <property type="project" value="UniProtKB-KW"/>
</dbReference>
<name>A0A831WND8_PROAE</name>
<organism evidence="2">
    <name type="scientific">Prosthecochloris aestuarii</name>
    <dbReference type="NCBI Taxonomy" id="1102"/>
    <lineage>
        <taxon>Bacteria</taxon>
        <taxon>Pseudomonadati</taxon>
        <taxon>Chlorobiota</taxon>
        <taxon>Chlorobiia</taxon>
        <taxon>Chlorobiales</taxon>
        <taxon>Chlorobiaceae</taxon>
        <taxon>Prosthecochloris</taxon>
    </lineage>
</organism>
<feature type="domain" description="Xylose isomerase-like TIM barrel" evidence="1">
    <location>
        <begin position="34"/>
        <end position="249"/>
    </location>
</feature>
<keyword evidence="2" id="KW-0413">Isomerase</keyword>
<dbReference type="Proteomes" id="UP000886335">
    <property type="component" value="Unassembled WGS sequence"/>
</dbReference>
<proteinExistence type="predicted"/>
<dbReference type="NCBIfam" id="NF041277">
    <property type="entry name" value="coba_remo_CbiR"/>
    <property type="match status" value="1"/>
</dbReference>
<evidence type="ECO:0000259" key="1">
    <source>
        <dbReference type="Pfam" id="PF01261"/>
    </source>
</evidence>
<dbReference type="Pfam" id="PF01261">
    <property type="entry name" value="AP_endonuc_2"/>
    <property type="match status" value="1"/>
</dbReference>
<dbReference type="Gene3D" id="3.20.20.150">
    <property type="entry name" value="Divalent-metal-dependent TIM barrel enzymes"/>
    <property type="match status" value="1"/>
</dbReference>
<evidence type="ECO:0000313" key="2">
    <source>
        <dbReference type="EMBL" id="HED30548.1"/>
    </source>
</evidence>
<dbReference type="AlphaFoldDB" id="A0A831WND8"/>
<sequence>MTCKQRFPFRLGTSSYIIPDEILPNIHYLKDKVDDVELVLFESDEISNLPSQAEISELRSIAGDYDLGYSIHLPLDVYLGHHDVAVRQRSVEKCLRVIDLASKLDPSAYVMHGEAGEGIDVNTFSDLERQVFRESLFSSIDMLLERAPAAPEEFALETLNYPFSIVDPVVRQFGLSVTLDIGHLELYGFPVDEHLERYLPRARVMHMHGILNGKDHNSLQHMRAETLDMVMQALGRHPDRERVFTMEIFSEKDFLESCARMQDYLSGPGPSASRGDGSSCVD</sequence>
<reference evidence="2" key="1">
    <citation type="journal article" date="2020" name="mSystems">
        <title>Genome- and Community-Level Interaction Insights into Carbon Utilization and Element Cycling Functions of Hydrothermarchaeota in Hydrothermal Sediment.</title>
        <authorList>
            <person name="Zhou Z."/>
            <person name="Liu Y."/>
            <person name="Xu W."/>
            <person name="Pan J."/>
            <person name="Luo Z.H."/>
            <person name="Li M."/>
        </authorList>
    </citation>
    <scope>NUCLEOTIDE SEQUENCE [LARGE SCALE GENOMIC DNA]</scope>
    <source>
        <strain evidence="2">SpSt-1181</strain>
    </source>
</reference>
<gene>
    <name evidence="2" type="ORF">ENN50_02415</name>
</gene>
<protein>
    <submittedName>
        <fullName evidence="2">Sugar phosphate isomerase/epimerase</fullName>
    </submittedName>
</protein>
<comment type="caution">
    <text evidence="2">The sequence shown here is derived from an EMBL/GenBank/DDBJ whole genome shotgun (WGS) entry which is preliminary data.</text>
</comment>
<dbReference type="SUPFAM" id="SSF51658">
    <property type="entry name" value="Xylose isomerase-like"/>
    <property type="match status" value="1"/>
</dbReference>
<dbReference type="InterPro" id="IPR036237">
    <property type="entry name" value="Xyl_isomerase-like_sf"/>
</dbReference>
<dbReference type="InterPro" id="IPR013022">
    <property type="entry name" value="Xyl_isomerase-like_TIM-brl"/>
</dbReference>
<accession>A0A831WND8</accession>